<proteinExistence type="predicted"/>
<dbReference type="AlphaFoldDB" id="A0A1H9VVG9"/>
<protein>
    <submittedName>
        <fullName evidence="1">Uncharacterized damage-inducible protein DinB (Forms a four-helix bundle)</fullName>
    </submittedName>
</protein>
<dbReference type="EMBL" id="FOGL01000028">
    <property type="protein sequence ID" value="SES25790.1"/>
    <property type="molecule type" value="Genomic_DNA"/>
</dbReference>
<dbReference type="STRING" id="531814.SAMN04487944_12840"/>
<accession>A0A1H9VVG9</accession>
<sequence>MKYDLLSKFDMNVLYLIKDIDGFTRDISHLVSMMTWARATTLETVNGLSMEQLDFLVDKNSNSIGALLSHVAAVETLYQVVTFENRYFNEEEMKLWGTGLELGGKARKEIIGYSIDHYLTILKDVRQTTLNGLNERNDEWLYEETNWWRDKPANNYFKWFHVYEDEINHRGQMRVIKKLCNN</sequence>
<dbReference type="Pfam" id="PF04978">
    <property type="entry name" value="MST"/>
    <property type="match status" value="1"/>
</dbReference>
<evidence type="ECO:0000313" key="1">
    <source>
        <dbReference type="EMBL" id="SES25790.1"/>
    </source>
</evidence>
<organism evidence="1 2">
    <name type="scientific">Gracilibacillus ureilyticus</name>
    <dbReference type="NCBI Taxonomy" id="531814"/>
    <lineage>
        <taxon>Bacteria</taxon>
        <taxon>Bacillati</taxon>
        <taxon>Bacillota</taxon>
        <taxon>Bacilli</taxon>
        <taxon>Bacillales</taxon>
        <taxon>Bacillaceae</taxon>
        <taxon>Gracilibacillus</taxon>
    </lineage>
</organism>
<dbReference type="Gene3D" id="1.20.120.450">
    <property type="entry name" value="dinb family like domain"/>
    <property type="match status" value="1"/>
</dbReference>
<reference evidence="1 2" key="1">
    <citation type="submission" date="2016-10" db="EMBL/GenBank/DDBJ databases">
        <authorList>
            <person name="de Groot N.N."/>
        </authorList>
    </citation>
    <scope>NUCLEOTIDE SEQUENCE [LARGE SCALE GENOMIC DNA]</scope>
    <source>
        <strain evidence="1 2">CGMCC 1.7727</strain>
    </source>
</reference>
<dbReference type="Proteomes" id="UP000199687">
    <property type="component" value="Unassembled WGS sequence"/>
</dbReference>
<dbReference type="InterPro" id="IPR034660">
    <property type="entry name" value="DinB/YfiT-like"/>
</dbReference>
<evidence type="ECO:0000313" key="2">
    <source>
        <dbReference type="Proteomes" id="UP000199687"/>
    </source>
</evidence>
<keyword evidence="2" id="KW-1185">Reference proteome</keyword>
<dbReference type="SUPFAM" id="SSF109854">
    <property type="entry name" value="DinB/YfiT-like putative metalloenzymes"/>
    <property type="match status" value="1"/>
</dbReference>
<gene>
    <name evidence="1" type="ORF">SAMN04487944_12840</name>
</gene>
<name>A0A1H9VVG9_9BACI</name>
<dbReference type="InterPro" id="IPR007061">
    <property type="entry name" value="MST-like"/>
</dbReference>